<proteinExistence type="predicted"/>
<dbReference type="Gene3D" id="3.40.50.1110">
    <property type="entry name" value="SGNH hydrolase"/>
    <property type="match status" value="1"/>
</dbReference>
<keyword evidence="1" id="KW-0732">Signal</keyword>
<dbReference type="Proteomes" id="UP001596958">
    <property type="component" value="Unassembled WGS sequence"/>
</dbReference>
<sequence length="219" mass="24790">MKKHFLLALLISLACCGVYAQQTFPFANEVKQFQHQDSLNFPKPGGTLFIGSSSIRRWTDMEQRFPGAPLINRGLGGTEIGQWVSYYVPYVVTPYKPAKIFIYVGDNDLAKGKTAQYVADQFSLLWQMIREKLPDAAIYFMAIKKSPARWQAYDKVDMANQIIKAITTTKTKTYFVDTATPILKAGTTLPDSALFVQDMVHFNSKGYDKWEALLKPLLK</sequence>
<protein>
    <submittedName>
        <fullName evidence="3">GDSL-type esterase/lipase family protein</fullName>
    </submittedName>
</protein>
<evidence type="ECO:0000313" key="3">
    <source>
        <dbReference type="EMBL" id="MFD0751452.1"/>
    </source>
</evidence>
<dbReference type="RefSeq" id="WP_377101654.1">
    <property type="nucleotide sequence ID" value="NZ_JBHTHU010000020.1"/>
</dbReference>
<dbReference type="PROSITE" id="PS51257">
    <property type="entry name" value="PROKAR_LIPOPROTEIN"/>
    <property type="match status" value="1"/>
</dbReference>
<feature type="chain" id="PRO_5045063950" evidence="1">
    <location>
        <begin position="21"/>
        <end position="219"/>
    </location>
</feature>
<accession>A0ABW2Z148</accession>
<dbReference type="PANTHER" id="PTHR30383">
    <property type="entry name" value="THIOESTERASE 1/PROTEASE 1/LYSOPHOSPHOLIPASE L1"/>
    <property type="match status" value="1"/>
</dbReference>
<dbReference type="InterPro" id="IPR051532">
    <property type="entry name" value="Ester_Hydrolysis_Enzymes"/>
</dbReference>
<dbReference type="EMBL" id="JBHTHU010000020">
    <property type="protein sequence ID" value="MFD0751452.1"/>
    <property type="molecule type" value="Genomic_DNA"/>
</dbReference>
<reference evidence="4" key="1">
    <citation type="journal article" date="2019" name="Int. J. Syst. Evol. Microbiol.">
        <title>The Global Catalogue of Microorganisms (GCM) 10K type strain sequencing project: providing services to taxonomists for standard genome sequencing and annotation.</title>
        <authorList>
            <consortium name="The Broad Institute Genomics Platform"/>
            <consortium name="The Broad Institute Genome Sequencing Center for Infectious Disease"/>
            <person name="Wu L."/>
            <person name="Ma J."/>
        </authorList>
    </citation>
    <scope>NUCLEOTIDE SEQUENCE [LARGE SCALE GENOMIC DNA]</scope>
    <source>
        <strain evidence="4">CCUG 63418</strain>
    </source>
</reference>
<dbReference type="PANTHER" id="PTHR30383:SF5">
    <property type="entry name" value="SGNH HYDROLASE-TYPE ESTERASE DOMAIN-CONTAINING PROTEIN"/>
    <property type="match status" value="1"/>
</dbReference>
<evidence type="ECO:0000313" key="4">
    <source>
        <dbReference type="Proteomes" id="UP001596958"/>
    </source>
</evidence>
<name>A0ABW2Z148_9SPHI</name>
<evidence type="ECO:0000256" key="1">
    <source>
        <dbReference type="SAM" id="SignalP"/>
    </source>
</evidence>
<dbReference type="InterPro" id="IPR013830">
    <property type="entry name" value="SGNH_hydro"/>
</dbReference>
<comment type="caution">
    <text evidence="3">The sequence shown here is derived from an EMBL/GenBank/DDBJ whole genome shotgun (WGS) entry which is preliminary data.</text>
</comment>
<gene>
    <name evidence="3" type="ORF">ACFQZS_14975</name>
</gene>
<feature type="signal peptide" evidence="1">
    <location>
        <begin position="1"/>
        <end position="20"/>
    </location>
</feature>
<feature type="domain" description="SGNH hydrolase-type esterase" evidence="2">
    <location>
        <begin position="56"/>
        <end position="208"/>
    </location>
</feature>
<keyword evidence="4" id="KW-1185">Reference proteome</keyword>
<dbReference type="SUPFAM" id="SSF52266">
    <property type="entry name" value="SGNH hydrolase"/>
    <property type="match status" value="1"/>
</dbReference>
<dbReference type="Pfam" id="PF13472">
    <property type="entry name" value="Lipase_GDSL_2"/>
    <property type="match status" value="1"/>
</dbReference>
<evidence type="ECO:0000259" key="2">
    <source>
        <dbReference type="Pfam" id="PF13472"/>
    </source>
</evidence>
<organism evidence="3 4">
    <name type="scientific">Mucilaginibacter calamicampi</name>
    <dbReference type="NCBI Taxonomy" id="1302352"/>
    <lineage>
        <taxon>Bacteria</taxon>
        <taxon>Pseudomonadati</taxon>
        <taxon>Bacteroidota</taxon>
        <taxon>Sphingobacteriia</taxon>
        <taxon>Sphingobacteriales</taxon>
        <taxon>Sphingobacteriaceae</taxon>
        <taxon>Mucilaginibacter</taxon>
    </lineage>
</organism>
<dbReference type="InterPro" id="IPR036514">
    <property type="entry name" value="SGNH_hydro_sf"/>
</dbReference>